<evidence type="ECO:0000313" key="1">
    <source>
        <dbReference type="EMBL" id="KAJ8000017.1"/>
    </source>
</evidence>
<protein>
    <submittedName>
        <fullName evidence="1">Uncharacterized protein</fullName>
    </submittedName>
</protein>
<name>A0ACC2G8S5_DALPE</name>
<dbReference type="Proteomes" id="UP001157502">
    <property type="component" value="Chromosome 16"/>
</dbReference>
<proteinExistence type="predicted"/>
<sequence length="368" mass="41298">MWGRVRDQLRYIWRYCWSPSTHRMTSNATCIGKEENGTAVNADAVMKNFLMVLHTLTIVLGTTGNSMVIWVAGFKLKPTVTNVWLVNLAVADLIFCVTYSLPLIKRFYNYWLFGEFLCKFNGFFKYANMFCSVFLLAIISIDRALCIWHPIITKNRRTLCAARLVSGAVWLAAAILSGPYFAYRQICQDKNNLDQCSMKDGETTEGDDLALNAIRFLCGFLLPFLIILSCYILAGLGIKRTRLLGKTRPLRILALLVCAFFICWAPYHCILLARVMIKKTNGLQAGLSAAKFLAYFNSCINPLLYFCMGLNVRGSRFGRSIIGVYQRALAEDEDGRNTQCNNSAVHNDASGSASQPSMLVSNTQVIKI</sequence>
<dbReference type="EMBL" id="CM055743">
    <property type="protein sequence ID" value="KAJ8000017.1"/>
    <property type="molecule type" value="Genomic_DNA"/>
</dbReference>
<accession>A0ACC2G8S5</accession>
<gene>
    <name evidence="1" type="ORF">DPEC_G00200450</name>
</gene>
<keyword evidence="2" id="KW-1185">Reference proteome</keyword>
<evidence type="ECO:0000313" key="2">
    <source>
        <dbReference type="Proteomes" id="UP001157502"/>
    </source>
</evidence>
<organism evidence="1 2">
    <name type="scientific">Dallia pectoralis</name>
    <name type="common">Alaska blackfish</name>
    <dbReference type="NCBI Taxonomy" id="75939"/>
    <lineage>
        <taxon>Eukaryota</taxon>
        <taxon>Metazoa</taxon>
        <taxon>Chordata</taxon>
        <taxon>Craniata</taxon>
        <taxon>Vertebrata</taxon>
        <taxon>Euteleostomi</taxon>
        <taxon>Actinopterygii</taxon>
        <taxon>Neopterygii</taxon>
        <taxon>Teleostei</taxon>
        <taxon>Protacanthopterygii</taxon>
        <taxon>Esociformes</taxon>
        <taxon>Umbridae</taxon>
        <taxon>Dallia</taxon>
    </lineage>
</organism>
<reference evidence="1" key="1">
    <citation type="submission" date="2021-05" db="EMBL/GenBank/DDBJ databases">
        <authorList>
            <person name="Pan Q."/>
            <person name="Jouanno E."/>
            <person name="Zahm M."/>
            <person name="Klopp C."/>
            <person name="Cabau C."/>
            <person name="Louis A."/>
            <person name="Berthelot C."/>
            <person name="Parey E."/>
            <person name="Roest Crollius H."/>
            <person name="Montfort J."/>
            <person name="Robinson-Rechavi M."/>
            <person name="Bouchez O."/>
            <person name="Lampietro C."/>
            <person name="Lopez Roques C."/>
            <person name="Donnadieu C."/>
            <person name="Postlethwait J."/>
            <person name="Bobe J."/>
            <person name="Dillon D."/>
            <person name="Chandos A."/>
            <person name="von Hippel F."/>
            <person name="Guiguen Y."/>
        </authorList>
    </citation>
    <scope>NUCLEOTIDE SEQUENCE</scope>
    <source>
        <strain evidence="1">YG-Jan2019</strain>
    </source>
</reference>
<comment type="caution">
    <text evidence="1">The sequence shown here is derived from an EMBL/GenBank/DDBJ whole genome shotgun (WGS) entry which is preliminary data.</text>
</comment>